<dbReference type="CDD" id="cd11333">
    <property type="entry name" value="AmyAc_SI_OligoGlu_DGase"/>
    <property type="match status" value="1"/>
</dbReference>
<dbReference type="GO" id="GO:0004556">
    <property type="term" value="F:alpha-amylase activity"/>
    <property type="evidence" value="ECO:0007669"/>
    <property type="project" value="TreeGrafter"/>
</dbReference>
<keyword evidence="2" id="KW-0378">Hydrolase</keyword>
<organism evidence="6 7">
    <name type="scientific">Cladophialophora carrionii</name>
    <dbReference type="NCBI Taxonomy" id="86049"/>
    <lineage>
        <taxon>Eukaryota</taxon>
        <taxon>Fungi</taxon>
        <taxon>Dikarya</taxon>
        <taxon>Ascomycota</taxon>
        <taxon>Pezizomycotina</taxon>
        <taxon>Eurotiomycetes</taxon>
        <taxon>Chaetothyriomycetidae</taxon>
        <taxon>Chaetothyriales</taxon>
        <taxon>Herpotrichiellaceae</taxon>
        <taxon>Cladophialophora</taxon>
    </lineage>
</organism>
<dbReference type="Gene3D" id="3.90.400.10">
    <property type="entry name" value="Oligo-1,6-glucosidase, Domain 2"/>
    <property type="match status" value="1"/>
</dbReference>
<dbReference type="VEuPathDB" id="FungiDB:G647_02177"/>
<dbReference type="VEuPathDB" id="FungiDB:CLCR_02336"/>
<dbReference type="STRING" id="86049.A0A1C1CFK4"/>
<dbReference type="SMART" id="SM00642">
    <property type="entry name" value="Aamy"/>
    <property type="match status" value="1"/>
</dbReference>
<name>A0A1C1CFK4_9EURO</name>
<dbReference type="PANTHER" id="PTHR10357">
    <property type="entry name" value="ALPHA-AMYLASE FAMILY MEMBER"/>
    <property type="match status" value="1"/>
</dbReference>
<accession>A0A1C1CFK4</accession>
<dbReference type="FunFam" id="3.90.400.10:FF:000003">
    <property type="entry name" value="Probable alpha-glucosidase (Maltase)"/>
    <property type="match status" value="1"/>
</dbReference>
<dbReference type="EMBL" id="LGRB01000014">
    <property type="protein sequence ID" value="OCT47252.1"/>
    <property type="molecule type" value="Genomic_DNA"/>
</dbReference>
<dbReference type="GO" id="GO:0004575">
    <property type="term" value="F:sucrose alpha-glucosidase activity"/>
    <property type="evidence" value="ECO:0007669"/>
    <property type="project" value="TreeGrafter"/>
</dbReference>
<dbReference type="InterPro" id="IPR006047">
    <property type="entry name" value="GH13_cat_dom"/>
</dbReference>
<evidence type="ECO:0000256" key="2">
    <source>
        <dbReference type="ARBA" id="ARBA00022801"/>
    </source>
</evidence>
<proteinExistence type="inferred from homology"/>
<reference evidence="7" key="1">
    <citation type="submission" date="2015-07" db="EMBL/GenBank/DDBJ databases">
        <authorList>
            <person name="Teixeira M.M."/>
            <person name="Souza R.C."/>
            <person name="Almeida L.G."/>
            <person name="Vicente V.A."/>
            <person name="de Hoog S."/>
            <person name="Bocca A.L."/>
            <person name="de Almeida S.R."/>
            <person name="Vasconcelos A.T."/>
            <person name="Felipe M.S."/>
        </authorList>
    </citation>
    <scope>NUCLEOTIDE SEQUENCE [LARGE SCALE GENOMIC DNA]</scope>
    <source>
        <strain evidence="7">KSF</strain>
    </source>
</reference>
<evidence type="ECO:0000259" key="5">
    <source>
        <dbReference type="SMART" id="SM00642"/>
    </source>
</evidence>
<evidence type="ECO:0000256" key="3">
    <source>
        <dbReference type="ARBA" id="ARBA00023295"/>
    </source>
</evidence>
<dbReference type="InterPro" id="IPR017853">
    <property type="entry name" value="GH"/>
</dbReference>
<dbReference type="Proteomes" id="UP000094526">
    <property type="component" value="Unassembled WGS sequence"/>
</dbReference>
<dbReference type="eggNOG" id="KOG0471">
    <property type="taxonomic scope" value="Eukaryota"/>
</dbReference>
<keyword evidence="4" id="KW-0462">Maltose metabolism</keyword>
<gene>
    <name evidence="6" type="primary">mal1</name>
    <name evidence="6" type="ORF">CLCR_02336</name>
</gene>
<keyword evidence="3" id="KW-0326">Glycosidase</keyword>
<dbReference type="Pfam" id="PF00128">
    <property type="entry name" value="Alpha-amylase"/>
    <property type="match status" value="1"/>
</dbReference>
<evidence type="ECO:0000256" key="1">
    <source>
        <dbReference type="ARBA" id="ARBA00008061"/>
    </source>
</evidence>
<feature type="domain" description="Glycosyl hydrolase family 13 catalytic" evidence="5">
    <location>
        <begin position="26"/>
        <end position="453"/>
    </location>
</feature>
<dbReference type="PANTHER" id="PTHR10357:SF232">
    <property type="entry name" value="GLYCOSYL HYDROLASE FAMILY 13 CATALYTIC DOMAIN-CONTAINING PROTEIN"/>
    <property type="match status" value="1"/>
</dbReference>
<dbReference type="GO" id="GO:0004574">
    <property type="term" value="F:oligo-1,6-glucosidase activity"/>
    <property type="evidence" value="ECO:0007669"/>
    <property type="project" value="TreeGrafter"/>
</dbReference>
<dbReference type="OrthoDB" id="1740265at2759"/>
<sequence length="632" mass="73317">MGDTSQVTVLKPPIRRSWWKESAVYQIYPASFKSANCTVDKNSATVKGDLRGIISKLDYIKELGVDIVWLSPILQSPQVDMGYDISDYRAIDSLYGTMEDHDHLIKGLHDRGMKYVMDLVVNHTSDQHEWFKQSRSSKDNPYRDWYFWRPPRYDEDGNRMPPNNWESAFSGSTWTYDETTGEYYLHIFASAQPDLNWENPAVRDAVHDMIRFWLDRGVDGFRMDVINFISKAPGLPDGKITKPGFLQSGIEHFACGPRLHEYLRGIGAILHEYDGFSVGEMPGVTDTREILKAVGQDRGELAMAFQFDIVNMDIEPGAGSKWEHRDFEPRTLKHVVAKWQSFMLENAGWNAVFMENHDQGRTISRYCDDSEEYRTKSAKLLAAHMGLQSGTVFIYQGQELAQINVPESWGLDKYKDIEVINHWKTVLRDYPDDKEKQAAYKRQYRLIGRDNARTPMQWTRDAGTFAGFLPDNPPQDVKPWMSIHPDFERWNAEAQLADWDSAFLYWQRILALRKQHKDIFVYGDFEMLDVENEFPNVIAYLRTDRSPQNSHVENEKVRSCLVIANFSRDRIWWRVPEKVENILFDGRRLRSEAIRQDLRNYTGSAAGDNATERDEKGWKIDLMAWEVVVAVA</sequence>
<dbReference type="InterPro" id="IPR045857">
    <property type="entry name" value="O16G_dom_2"/>
</dbReference>
<dbReference type="GO" id="GO:0000025">
    <property type="term" value="P:maltose catabolic process"/>
    <property type="evidence" value="ECO:0007669"/>
    <property type="project" value="TreeGrafter"/>
</dbReference>
<dbReference type="AlphaFoldDB" id="A0A1C1CFK4"/>
<evidence type="ECO:0000256" key="4">
    <source>
        <dbReference type="ARBA" id="ARBA00026248"/>
    </source>
</evidence>
<comment type="similarity">
    <text evidence="1">Belongs to the glycosyl hydrolase 13 family.</text>
</comment>
<evidence type="ECO:0000313" key="6">
    <source>
        <dbReference type="EMBL" id="OCT47252.1"/>
    </source>
</evidence>
<dbReference type="Gene3D" id="3.20.20.80">
    <property type="entry name" value="Glycosidases"/>
    <property type="match status" value="1"/>
</dbReference>
<dbReference type="SUPFAM" id="SSF51445">
    <property type="entry name" value="(Trans)glycosidases"/>
    <property type="match status" value="1"/>
</dbReference>
<keyword evidence="7" id="KW-1185">Reference proteome</keyword>
<evidence type="ECO:0000313" key="7">
    <source>
        <dbReference type="Proteomes" id="UP000094526"/>
    </source>
</evidence>
<comment type="caution">
    <text evidence="6">The sequence shown here is derived from an EMBL/GenBank/DDBJ whole genome shotgun (WGS) entry which is preliminary data.</text>
</comment>
<dbReference type="FunFam" id="3.20.20.80:FF:000064">
    <property type="entry name" value="Oligo-1,6-glucosidase"/>
    <property type="match status" value="1"/>
</dbReference>
<dbReference type="GO" id="GO:0033934">
    <property type="term" value="F:glucan 1,4-alpha-maltotriohydrolase activity"/>
    <property type="evidence" value="ECO:0007669"/>
    <property type="project" value="TreeGrafter"/>
</dbReference>
<dbReference type="GO" id="GO:0005987">
    <property type="term" value="P:sucrose catabolic process"/>
    <property type="evidence" value="ECO:0007669"/>
    <property type="project" value="TreeGrafter"/>
</dbReference>
<protein>
    <submittedName>
        <fullName evidence="6">Alpha-glucosidase</fullName>
    </submittedName>
</protein>